<dbReference type="Proteomes" id="UP001056120">
    <property type="component" value="Linkage Group LG04"/>
</dbReference>
<reference evidence="2" key="1">
    <citation type="journal article" date="2022" name="Mol. Ecol. Resour.">
        <title>The genomes of chicory, endive, great burdock and yacon provide insights into Asteraceae palaeo-polyploidization history and plant inulin production.</title>
        <authorList>
            <person name="Fan W."/>
            <person name="Wang S."/>
            <person name="Wang H."/>
            <person name="Wang A."/>
            <person name="Jiang F."/>
            <person name="Liu H."/>
            <person name="Zhao H."/>
            <person name="Xu D."/>
            <person name="Zhang Y."/>
        </authorList>
    </citation>
    <scope>NUCLEOTIDE SEQUENCE [LARGE SCALE GENOMIC DNA]</scope>
    <source>
        <strain evidence="2">cv. Yunnan</strain>
    </source>
</reference>
<organism evidence="1 2">
    <name type="scientific">Smallanthus sonchifolius</name>
    <dbReference type="NCBI Taxonomy" id="185202"/>
    <lineage>
        <taxon>Eukaryota</taxon>
        <taxon>Viridiplantae</taxon>
        <taxon>Streptophyta</taxon>
        <taxon>Embryophyta</taxon>
        <taxon>Tracheophyta</taxon>
        <taxon>Spermatophyta</taxon>
        <taxon>Magnoliopsida</taxon>
        <taxon>eudicotyledons</taxon>
        <taxon>Gunneridae</taxon>
        <taxon>Pentapetalae</taxon>
        <taxon>asterids</taxon>
        <taxon>campanulids</taxon>
        <taxon>Asterales</taxon>
        <taxon>Asteraceae</taxon>
        <taxon>Asteroideae</taxon>
        <taxon>Heliantheae alliance</taxon>
        <taxon>Millerieae</taxon>
        <taxon>Smallanthus</taxon>
    </lineage>
</organism>
<comment type="caution">
    <text evidence="1">The sequence shown here is derived from an EMBL/GenBank/DDBJ whole genome shotgun (WGS) entry which is preliminary data.</text>
</comment>
<sequence length="71" mass="8165">MFNFHALQLTLPIEVIAQSLPFNSVSYRDPVTKLIRQTSLCSTNRISINSVSLQIVRFCGYDLRNTGYYSY</sequence>
<accession>A0ACB9JH79</accession>
<keyword evidence="2" id="KW-1185">Reference proteome</keyword>
<name>A0ACB9JH79_9ASTR</name>
<dbReference type="EMBL" id="CM042021">
    <property type="protein sequence ID" value="KAI3819544.1"/>
    <property type="molecule type" value="Genomic_DNA"/>
</dbReference>
<evidence type="ECO:0000313" key="2">
    <source>
        <dbReference type="Proteomes" id="UP001056120"/>
    </source>
</evidence>
<evidence type="ECO:0000313" key="1">
    <source>
        <dbReference type="EMBL" id="KAI3819544.1"/>
    </source>
</evidence>
<gene>
    <name evidence="1" type="ORF">L1987_13385</name>
</gene>
<protein>
    <submittedName>
        <fullName evidence="1">Uncharacterized protein</fullName>
    </submittedName>
</protein>
<reference evidence="1 2" key="2">
    <citation type="journal article" date="2022" name="Mol. Ecol. Resour.">
        <title>The genomes of chicory, endive, great burdock and yacon provide insights into Asteraceae paleo-polyploidization history and plant inulin production.</title>
        <authorList>
            <person name="Fan W."/>
            <person name="Wang S."/>
            <person name="Wang H."/>
            <person name="Wang A."/>
            <person name="Jiang F."/>
            <person name="Liu H."/>
            <person name="Zhao H."/>
            <person name="Xu D."/>
            <person name="Zhang Y."/>
        </authorList>
    </citation>
    <scope>NUCLEOTIDE SEQUENCE [LARGE SCALE GENOMIC DNA]</scope>
    <source>
        <strain evidence="2">cv. Yunnan</strain>
        <tissue evidence="1">Leaves</tissue>
    </source>
</reference>
<proteinExistence type="predicted"/>